<dbReference type="EMBL" id="CP053085">
    <property type="protein sequence ID" value="QJR35099.1"/>
    <property type="molecule type" value="Genomic_DNA"/>
</dbReference>
<evidence type="ECO:0000259" key="2">
    <source>
        <dbReference type="Pfam" id="PF19238"/>
    </source>
</evidence>
<keyword evidence="4" id="KW-1185">Reference proteome</keyword>
<dbReference type="RefSeq" id="WP_171224528.1">
    <property type="nucleotide sequence ID" value="NZ_CP053085.1"/>
</dbReference>
<dbReference type="Pfam" id="PF19238">
    <property type="entry name" value="Radical_SAM_2"/>
    <property type="match status" value="1"/>
</dbReference>
<dbReference type="Pfam" id="PF04459">
    <property type="entry name" value="DUF512"/>
    <property type="match status" value="1"/>
</dbReference>
<evidence type="ECO:0000259" key="1">
    <source>
        <dbReference type="Pfam" id="PF04459"/>
    </source>
</evidence>
<name>A0A6M4IMU5_9BACT</name>
<accession>A0A6M4IMU5</accession>
<protein>
    <submittedName>
        <fullName evidence="3">DUF512 domain-containing protein</fullName>
    </submittedName>
</protein>
<dbReference type="Gene3D" id="2.30.42.10">
    <property type="match status" value="1"/>
</dbReference>
<feature type="domain" description="Putative radical SAM N-terminal" evidence="2">
    <location>
        <begin position="67"/>
        <end position="212"/>
    </location>
</feature>
<evidence type="ECO:0000313" key="4">
    <source>
        <dbReference type="Proteomes" id="UP000500938"/>
    </source>
</evidence>
<dbReference type="Proteomes" id="UP000500938">
    <property type="component" value="Chromosome"/>
</dbReference>
<gene>
    <name evidence="3" type="ORF">HKW67_06045</name>
</gene>
<dbReference type="AlphaFoldDB" id="A0A6M4IMU5"/>
<sequence>MVRVTRVQPGSIADEIGIVPGTELLAVNERPLEDFLDWEFLTADEAFIVSARLPDGSEVEYDIEREGGEPMGVELAPPTVRRCANRCEFCFIEGLPKGLRKGLYIRDDDYRLSFAYGNFATLSNVKEKDIARILEYRLSPLYVSVHATPWEARKVLLNNPRVPNIVDQLTRLAEGGIQFHGQMVIVPGLNDGDVLEQSLTDLWNLGDAVMSVALVPVGVTQFSHLYNGKSMDAANARRLLETVHRWEERGLAERGDRWVFGSDELYLLSDEPLPDMEHYGDFSQIENGVGAVTSLRARVRDGLSQLPRLDGKKIGIVTGVSMTPLMPELLDLLREATGAEFSLITMENSLFGPTTTTAGLLVGADIRKALADRHDLDLALIPAECINDDGLFLDEESFVAVRESLPMPVYPSYDFIDALVPEGDAAFQPAA</sequence>
<proteinExistence type="predicted"/>
<dbReference type="InterPro" id="IPR058240">
    <property type="entry name" value="rSAM_sf"/>
</dbReference>
<dbReference type="SUPFAM" id="SSF102114">
    <property type="entry name" value="Radical SAM enzymes"/>
    <property type="match status" value="1"/>
</dbReference>
<dbReference type="KEGG" id="ggr:HKW67_06045"/>
<dbReference type="SUPFAM" id="SSF50156">
    <property type="entry name" value="PDZ domain-like"/>
    <property type="match status" value="1"/>
</dbReference>
<evidence type="ECO:0000313" key="3">
    <source>
        <dbReference type="EMBL" id="QJR35099.1"/>
    </source>
</evidence>
<reference evidence="3 4" key="1">
    <citation type="submission" date="2020-05" db="EMBL/GenBank/DDBJ databases">
        <title>Complete genome sequence of Gemmatimonas greenlandica TET16.</title>
        <authorList>
            <person name="Zeng Y."/>
        </authorList>
    </citation>
    <scope>NUCLEOTIDE SEQUENCE [LARGE SCALE GENOMIC DNA]</scope>
    <source>
        <strain evidence="3 4">TET16</strain>
    </source>
</reference>
<dbReference type="InterPro" id="IPR045375">
    <property type="entry name" value="Put_radical_SAM-like_N"/>
</dbReference>
<dbReference type="InterPro" id="IPR007549">
    <property type="entry name" value="DUF512"/>
</dbReference>
<feature type="domain" description="DUF512" evidence="1">
    <location>
        <begin position="215"/>
        <end position="411"/>
    </location>
</feature>
<organism evidence="3 4">
    <name type="scientific">Gemmatimonas groenlandica</name>
    <dbReference type="NCBI Taxonomy" id="2732249"/>
    <lineage>
        <taxon>Bacteria</taxon>
        <taxon>Pseudomonadati</taxon>
        <taxon>Gemmatimonadota</taxon>
        <taxon>Gemmatimonadia</taxon>
        <taxon>Gemmatimonadales</taxon>
        <taxon>Gemmatimonadaceae</taxon>
        <taxon>Gemmatimonas</taxon>
    </lineage>
</organism>
<dbReference type="InterPro" id="IPR036034">
    <property type="entry name" value="PDZ_sf"/>
</dbReference>